<dbReference type="KEGG" id="dov:DSCO28_03050"/>
<protein>
    <recommendedName>
        <fullName evidence="4">DDE domain-containing protein</fullName>
    </recommendedName>
</protein>
<evidence type="ECO:0000313" key="2">
    <source>
        <dbReference type="EMBL" id="BBO79739.1"/>
    </source>
</evidence>
<proteinExistence type="predicted"/>
<dbReference type="AlphaFoldDB" id="A0A5K7ZJ39"/>
<evidence type="ECO:0000313" key="3">
    <source>
        <dbReference type="Proteomes" id="UP000425960"/>
    </source>
</evidence>
<dbReference type="Proteomes" id="UP000425960">
    <property type="component" value="Chromosome"/>
</dbReference>
<feature type="region of interest" description="Disordered" evidence="1">
    <location>
        <begin position="223"/>
        <end position="250"/>
    </location>
</feature>
<organism evidence="2 3">
    <name type="scientific">Desulfosarcina ovata subsp. sediminis</name>
    <dbReference type="NCBI Taxonomy" id="885957"/>
    <lineage>
        <taxon>Bacteria</taxon>
        <taxon>Pseudomonadati</taxon>
        <taxon>Thermodesulfobacteriota</taxon>
        <taxon>Desulfobacteria</taxon>
        <taxon>Desulfobacterales</taxon>
        <taxon>Desulfosarcinaceae</taxon>
        <taxon>Desulfosarcina</taxon>
    </lineage>
</organism>
<dbReference type="RefSeq" id="WP_155320863.1">
    <property type="nucleotide sequence ID" value="NZ_AP021876.1"/>
</dbReference>
<evidence type="ECO:0000256" key="1">
    <source>
        <dbReference type="SAM" id="MobiDB-lite"/>
    </source>
</evidence>
<name>A0A5K7ZJ39_9BACT</name>
<accession>A0A5K7ZJ39</accession>
<sequence length="335" mass="38880">MLLFTCKCPNCSSENIRHDYVYRTISNGDREMFLCQDCKYSFSETKNTFLQDIRKPVSKIWEVLNARTEGTSLNATCRIFKIAKNTLLAWERKFSYLYNTLLIYSMAHTFIQSVIEGDEFYTKVKKNVPPEESSGWTIVLMDRASRFIWEMSCGKKDRSLFEKAIKTLAELVNQIEDITLLTDGERRYGKILFEICHELFQTGMRGRPRKVLKKGVTVRVKNKGSQAHKKGRKRPKYQTTCPQHPETTNHITDKETHANHVEANNAAMRRKCSAYRRKTNTYAKSETGLQRVLNVYWVVHNFLRVHFTTKKVPAVSLGVLECETTPEALFSAQYV</sequence>
<dbReference type="EMBL" id="AP021876">
    <property type="protein sequence ID" value="BBO79739.1"/>
    <property type="molecule type" value="Genomic_DNA"/>
</dbReference>
<gene>
    <name evidence="2" type="ORF">DSCO28_03050</name>
</gene>
<feature type="compositionally biased region" description="Polar residues" evidence="1">
    <location>
        <begin position="237"/>
        <end position="250"/>
    </location>
</feature>
<reference evidence="2 3" key="1">
    <citation type="submission" date="2019-11" db="EMBL/GenBank/DDBJ databases">
        <title>Comparative genomics of hydrocarbon-degrading Desulfosarcina strains.</title>
        <authorList>
            <person name="Watanabe M."/>
            <person name="Kojima H."/>
            <person name="Fukui M."/>
        </authorList>
    </citation>
    <scope>NUCLEOTIDE SEQUENCE [LARGE SCALE GENOMIC DNA]</scope>
    <source>
        <strain evidence="2 3">28bB2T</strain>
    </source>
</reference>
<feature type="compositionally biased region" description="Basic residues" evidence="1">
    <location>
        <begin position="223"/>
        <end position="236"/>
    </location>
</feature>
<evidence type="ECO:0008006" key="4">
    <source>
        <dbReference type="Google" id="ProtNLM"/>
    </source>
</evidence>